<dbReference type="RefSeq" id="WP_265999602.1">
    <property type="nucleotide sequence ID" value="NZ_JAPJDN010000028.1"/>
</dbReference>
<dbReference type="Proteomes" id="UP001300745">
    <property type="component" value="Unassembled WGS sequence"/>
</dbReference>
<evidence type="ECO:0000313" key="1">
    <source>
        <dbReference type="EMBL" id="MCX2939792.1"/>
    </source>
</evidence>
<name>A0ABT3SK95_9MYCO</name>
<sequence>MTPRYATPAAFHAAVETRLRAAAKASGRPVNELRRHYLTQRFLARVYAATNPKWVLLGGSALLARIPGARHSRDVDFAYPHTLATVAAELAKLVGTVPAPDPFAFDIEVMPARDEDHLSLKITARLGVTTIDTIPVDITRRPRFATLDIVRPDPVITVDDVDDLPAFLTIPLAHQVADKICAMYETHGAAALPSTRFRDLVDLVIIIDQRTGTELAANTVTAALTTEQTRRRITIPADLPAPGPQWVSGYNRLATPLLPRNLNRLDDALTLLHAFVAPILTATATGSWDPASRHWG</sequence>
<dbReference type="GO" id="GO:0016740">
    <property type="term" value="F:transferase activity"/>
    <property type="evidence" value="ECO:0007669"/>
    <property type="project" value="UniProtKB-KW"/>
</dbReference>
<dbReference type="InterPro" id="IPR014942">
    <property type="entry name" value="AbiEii"/>
</dbReference>
<accession>A0ABT3SK95</accession>
<gene>
    <name evidence="1" type="ORF">ORI27_24140</name>
</gene>
<evidence type="ECO:0000313" key="2">
    <source>
        <dbReference type="Proteomes" id="UP001300745"/>
    </source>
</evidence>
<dbReference type="EMBL" id="JAPJDO010000028">
    <property type="protein sequence ID" value="MCX2939792.1"/>
    <property type="molecule type" value="Genomic_DNA"/>
</dbReference>
<keyword evidence="2" id="KW-1185">Reference proteome</keyword>
<proteinExistence type="predicted"/>
<protein>
    <submittedName>
        <fullName evidence="1">Nucleotidyl transferase AbiEii/AbiGii toxin family protein</fullName>
    </submittedName>
</protein>
<keyword evidence="1" id="KW-0808">Transferase</keyword>
<organism evidence="1 2">
    <name type="scientific">Mycobacterium pinniadriaticum</name>
    <dbReference type="NCBI Taxonomy" id="2994102"/>
    <lineage>
        <taxon>Bacteria</taxon>
        <taxon>Bacillati</taxon>
        <taxon>Actinomycetota</taxon>
        <taxon>Actinomycetes</taxon>
        <taxon>Mycobacteriales</taxon>
        <taxon>Mycobacteriaceae</taxon>
        <taxon>Mycobacterium</taxon>
    </lineage>
</organism>
<dbReference type="Pfam" id="PF08843">
    <property type="entry name" value="AbiEii"/>
    <property type="match status" value="1"/>
</dbReference>
<reference evidence="1 2" key="1">
    <citation type="submission" date="2022-11" db="EMBL/GenBank/DDBJ databases">
        <title>Mycobacterium sp. nov.</title>
        <authorList>
            <person name="Papic B."/>
            <person name="Spicic S."/>
            <person name="Duvnjak S."/>
        </authorList>
    </citation>
    <scope>NUCLEOTIDE SEQUENCE [LARGE SCALE GENOMIC DNA]</scope>
    <source>
        <strain evidence="1 2">CVI_P4</strain>
    </source>
</reference>
<comment type="caution">
    <text evidence="1">The sequence shown here is derived from an EMBL/GenBank/DDBJ whole genome shotgun (WGS) entry which is preliminary data.</text>
</comment>